<evidence type="ECO:0000313" key="3">
    <source>
        <dbReference type="EMBL" id="KAL3420254.1"/>
    </source>
</evidence>
<reference evidence="3 4" key="1">
    <citation type="submission" date="2024-06" db="EMBL/GenBank/DDBJ databases">
        <title>Complete genome of Phlyctema vagabunda strain 19-DSS-EL-015.</title>
        <authorList>
            <person name="Fiorenzani C."/>
        </authorList>
    </citation>
    <scope>NUCLEOTIDE SEQUENCE [LARGE SCALE GENOMIC DNA]</scope>
    <source>
        <strain evidence="3 4">19-DSS-EL-015</strain>
    </source>
</reference>
<evidence type="ECO:0000259" key="2">
    <source>
        <dbReference type="Pfam" id="PF03959"/>
    </source>
</evidence>
<protein>
    <recommendedName>
        <fullName evidence="2">Serine hydrolase domain-containing protein</fullName>
    </recommendedName>
</protein>
<dbReference type="Gene3D" id="3.40.50.1820">
    <property type="entry name" value="alpha/beta hydrolase"/>
    <property type="match status" value="1"/>
</dbReference>
<dbReference type="PANTHER" id="PTHR48070">
    <property type="entry name" value="ESTERASE OVCA2"/>
    <property type="match status" value="1"/>
</dbReference>
<dbReference type="Pfam" id="PF03959">
    <property type="entry name" value="FSH1"/>
    <property type="match status" value="1"/>
</dbReference>
<keyword evidence="1" id="KW-0378">Hydrolase</keyword>
<dbReference type="Proteomes" id="UP001629113">
    <property type="component" value="Unassembled WGS sequence"/>
</dbReference>
<proteinExistence type="predicted"/>
<feature type="domain" description="Serine hydrolase" evidence="2">
    <location>
        <begin position="2"/>
        <end position="254"/>
    </location>
</feature>
<dbReference type="PANTHER" id="PTHR48070:SF7">
    <property type="entry name" value="SERINE HYDROLASE FSH DOMAIN-CONTAINING PROTEIN-RELATED"/>
    <property type="match status" value="1"/>
</dbReference>
<organism evidence="3 4">
    <name type="scientific">Phlyctema vagabunda</name>
    <dbReference type="NCBI Taxonomy" id="108571"/>
    <lineage>
        <taxon>Eukaryota</taxon>
        <taxon>Fungi</taxon>
        <taxon>Dikarya</taxon>
        <taxon>Ascomycota</taxon>
        <taxon>Pezizomycotina</taxon>
        <taxon>Leotiomycetes</taxon>
        <taxon>Helotiales</taxon>
        <taxon>Dermateaceae</taxon>
        <taxon>Phlyctema</taxon>
    </lineage>
</organism>
<gene>
    <name evidence="3" type="ORF">PVAG01_08753</name>
</gene>
<name>A0ABR4PAF4_9HELO</name>
<dbReference type="SUPFAM" id="SSF53474">
    <property type="entry name" value="alpha/beta-Hydrolases"/>
    <property type="match status" value="1"/>
</dbReference>
<dbReference type="InterPro" id="IPR029058">
    <property type="entry name" value="AB_hydrolase_fold"/>
</dbReference>
<accession>A0ABR4PAF4</accession>
<comment type="caution">
    <text evidence="3">The sequence shown here is derived from an EMBL/GenBank/DDBJ whole genome shotgun (WGS) entry which is preliminary data.</text>
</comment>
<evidence type="ECO:0000256" key="1">
    <source>
        <dbReference type="ARBA" id="ARBA00022801"/>
    </source>
</evidence>
<dbReference type="InterPro" id="IPR050593">
    <property type="entry name" value="LovG"/>
</dbReference>
<sequence length="269" mass="30319">MRFLCLHGEGTSAAIFKYQTSSFRQKLNDPSITFDFINGPFLSPPAPGIEDAYPGPYYSWWEGSEPSLSSIHAAHKALSKILHDNGPYDGIMTFSQGSALLASFLLYAKQQSSSDASLPFKTAVFICGGIPIPIMQDIGIYVPQKALDIDRASQRNHNAYEEKTNMKKRWETRNRTSGDFQPTFLNDPQDIYGINFTLVPKRSLISIPTVHIYGAMDPRFHTSMQLAYFCEPRLRMMFDHEGGRDVPESESVSERIAYLVRWASDMAAR</sequence>
<dbReference type="InterPro" id="IPR005645">
    <property type="entry name" value="FSH-like_dom"/>
</dbReference>
<keyword evidence="4" id="KW-1185">Reference proteome</keyword>
<evidence type="ECO:0000313" key="4">
    <source>
        <dbReference type="Proteomes" id="UP001629113"/>
    </source>
</evidence>
<dbReference type="EMBL" id="JBFCZG010000007">
    <property type="protein sequence ID" value="KAL3420254.1"/>
    <property type="molecule type" value="Genomic_DNA"/>
</dbReference>